<dbReference type="FunFam" id="3.40.50.300:FF:000064">
    <property type="entry name" value="Septin 4"/>
    <property type="match status" value="1"/>
</dbReference>
<dbReference type="InterPro" id="IPR016491">
    <property type="entry name" value="Septin"/>
</dbReference>
<feature type="domain" description="Septin-type G" evidence="17">
    <location>
        <begin position="43"/>
        <end position="315"/>
    </location>
</feature>
<keyword evidence="8 16" id="KW-0547">Nucleotide-binding</keyword>
<evidence type="ECO:0000256" key="2">
    <source>
        <dbReference type="ARBA" id="ARBA00004214"/>
    </source>
</evidence>
<dbReference type="PANTHER" id="PTHR18884">
    <property type="entry name" value="SEPTIN"/>
    <property type="match status" value="1"/>
</dbReference>
<evidence type="ECO:0000256" key="9">
    <source>
        <dbReference type="ARBA" id="ARBA00022776"/>
    </source>
</evidence>
<evidence type="ECO:0000256" key="7">
    <source>
        <dbReference type="ARBA" id="ARBA00022618"/>
    </source>
</evidence>
<dbReference type="GO" id="GO:0051301">
    <property type="term" value="P:cell division"/>
    <property type="evidence" value="ECO:0007669"/>
    <property type="project" value="UniProtKB-KW"/>
</dbReference>
<keyword evidence="19" id="KW-1185">Reference proteome</keyword>
<evidence type="ECO:0000256" key="8">
    <source>
        <dbReference type="ARBA" id="ARBA00022741"/>
    </source>
</evidence>
<dbReference type="PIRSF" id="PIRSF006698">
    <property type="entry name" value="Septin"/>
    <property type="match status" value="1"/>
</dbReference>
<keyword evidence="12" id="KW-0206">Cytoskeleton</keyword>
<keyword evidence="9" id="KW-0498">Mitosis</keyword>
<dbReference type="GO" id="GO:0005737">
    <property type="term" value="C:cytoplasm"/>
    <property type="evidence" value="ECO:0007669"/>
    <property type="project" value="UniProtKB-ARBA"/>
</dbReference>
<evidence type="ECO:0000256" key="6">
    <source>
        <dbReference type="ARBA" id="ARBA00022490"/>
    </source>
</evidence>
<evidence type="ECO:0000256" key="16">
    <source>
        <dbReference type="RuleBase" id="RU004560"/>
    </source>
</evidence>
<protein>
    <recommendedName>
        <fullName evidence="15">Septin</fullName>
    </recommendedName>
</protein>
<dbReference type="InterPro" id="IPR008113">
    <property type="entry name" value="Septin2"/>
</dbReference>
<keyword evidence="7" id="KW-0132">Cell division</keyword>
<evidence type="ECO:0000256" key="4">
    <source>
        <dbReference type="ARBA" id="ARBA00004626"/>
    </source>
</evidence>
<keyword evidence="10 16" id="KW-0342">GTP-binding</keyword>
<dbReference type="InterPro" id="IPR030379">
    <property type="entry name" value="G_SEPTIN_dom"/>
</dbReference>
<accession>A0A8C7IAQ4</accession>
<keyword evidence="14" id="KW-0131">Cell cycle</keyword>
<evidence type="ECO:0000256" key="11">
    <source>
        <dbReference type="ARBA" id="ARBA00023136"/>
    </source>
</evidence>
<evidence type="ECO:0000256" key="5">
    <source>
        <dbReference type="ARBA" id="ARBA00022475"/>
    </source>
</evidence>
<proteinExistence type="inferred from homology"/>
<dbReference type="Pfam" id="PF00735">
    <property type="entry name" value="Septin"/>
    <property type="match status" value="1"/>
</dbReference>
<evidence type="ECO:0000256" key="1">
    <source>
        <dbReference type="ARBA" id="ARBA00004186"/>
    </source>
</evidence>
<evidence type="ECO:0000256" key="3">
    <source>
        <dbReference type="ARBA" id="ARBA00004309"/>
    </source>
</evidence>
<evidence type="ECO:0000313" key="18">
    <source>
        <dbReference type="Ensembl" id="ENSOKIP00005066452.1"/>
    </source>
</evidence>
<sequence length="366" mass="41972">MLKECKMSQAEKIKQGQFTNPETPGYVGFANLPNQVHRKSVKKGFEFTLMVVGESGLGKSTLINSLFLTDLYPERVIPGAAEKIERTVQIEASTVEIEERGVKLRLTVVDTPGYGDAINSQDCFSTIIAYIDDQFERYLHDESGLNRRHIVDNRVHCCFYFISPLGHGLKPLDVQFMKAIHNKVNVVPVIAKADTLTLRERERLKRRILDEIDEHGIKIYHLPDAESDEDEDFKEQTRILKASIPFAVVGSNQQIEAKGKKVRGRLYPWGVVEVENPEHNDFLKLRTMLITHMQDLQEVTQDLHYENFRSERLKRGGRKGPEPEEMDKDMILQEKEAELRRMQEMITKMQAQMQIKPDGAGDGQHV</sequence>
<evidence type="ECO:0000313" key="19">
    <source>
        <dbReference type="Proteomes" id="UP000694557"/>
    </source>
</evidence>
<dbReference type="GO" id="GO:0030496">
    <property type="term" value="C:midbody"/>
    <property type="evidence" value="ECO:0007669"/>
    <property type="project" value="UniProtKB-SubCell"/>
</dbReference>
<reference evidence="18" key="2">
    <citation type="submission" date="2025-09" db="UniProtKB">
        <authorList>
            <consortium name="Ensembl"/>
        </authorList>
    </citation>
    <scope>IDENTIFICATION</scope>
</reference>
<evidence type="ECO:0000259" key="17">
    <source>
        <dbReference type="PROSITE" id="PS51719"/>
    </source>
</evidence>
<name>A0A8C7IAQ4_ONCKI</name>
<dbReference type="InterPro" id="IPR027417">
    <property type="entry name" value="P-loop_NTPase"/>
</dbReference>
<dbReference type="SUPFAM" id="SSF52540">
    <property type="entry name" value="P-loop containing nucleoside triphosphate hydrolases"/>
    <property type="match status" value="1"/>
</dbReference>
<dbReference type="PROSITE" id="PS51719">
    <property type="entry name" value="G_SEPTIN"/>
    <property type="match status" value="1"/>
</dbReference>
<dbReference type="Ensembl" id="ENSOKIT00005070688.1">
    <property type="protein sequence ID" value="ENSOKIP00005066452.1"/>
    <property type="gene ID" value="ENSOKIG00005028545.1"/>
</dbReference>
<reference evidence="18" key="1">
    <citation type="submission" date="2025-08" db="UniProtKB">
        <authorList>
            <consortium name="Ensembl"/>
        </authorList>
    </citation>
    <scope>IDENTIFICATION</scope>
</reference>
<evidence type="ECO:0000256" key="14">
    <source>
        <dbReference type="ARBA" id="ARBA00023306"/>
    </source>
</evidence>
<evidence type="ECO:0000256" key="15">
    <source>
        <dbReference type="PIRNR" id="PIRNR006698"/>
    </source>
</evidence>
<comment type="subcellular location">
    <subcellularLocation>
        <location evidence="3">Cell projection</location>
        <location evidence="3">Cilium membrane</location>
    </subcellularLocation>
    <subcellularLocation>
        <location evidence="4">Cleavage furrow</location>
    </subcellularLocation>
    <subcellularLocation>
        <location evidence="1">Cytoplasm</location>
        <location evidence="1">Cytoskeleton</location>
        <location evidence="1">Spindle</location>
    </subcellularLocation>
    <subcellularLocation>
        <location evidence="2">Midbody</location>
    </subcellularLocation>
</comment>
<keyword evidence="13" id="KW-0966">Cell projection</keyword>
<keyword evidence="5" id="KW-1003">Cell membrane</keyword>
<dbReference type="GO" id="GO:0005819">
    <property type="term" value="C:spindle"/>
    <property type="evidence" value="ECO:0007669"/>
    <property type="project" value="UniProtKB-SubCell"/>
</dbReference>
<dbReference type="AlphaFoldDB" id="A0A8C7IAQ4"/>
<evidence type="ECO:0000256" key="10">
    <source>
        <dbReference type="ARBA" id="ARBA00023134"/>
    </source>
</evidence>
<gene>
    <name evidence="18" type="primary">SEPTIN2</name>
</gene>
<dbReference type="GeneTree" id="ENSGT00940000155098"/>
<dbReference type="Proteomes" id="UP000694557">
    <property type="component" value="Unassembled WGS sequence"/>
</dbReference>
<comment type="similarity">
    <text evidence="15 16">Belongs to the TRAFAC class TrmE-Era-EngA-EngB-Septin-like GTPase superfamily. Septin GTPase family.</text>
</comment>
<evidence type="ECO:0000256" key="12">
    <source>
        <dbReference type="ARBA" id="ARBA00023212"/>
    </source>
</evidence>
<evidence type="ECO:0000256" key="13">
    <source>
        <dbReference type="ARBA" id="ARBA00023273"/>
    </source>
</evidence>
<keyword evidence="11" id="KW-0472">Membrane</keyword>
<dbReference type="GO" id="GO:0060170">
    <property type="term" value="C:ciliary membrane"/>
    <property type="evidence" value="ECO:0007669"/>
    <property type="project" value="UniProtKB-SubCell"/>
</dbReference>
<dbReference type="PRINTS" id="PR01740">
    <property type="entry name" value="SEPTIN2"/>
</dbReference>
<dbReference type="Gene3D" id="3.40.50.300">
    <property type="entry name" value="P-loop containing nucleotide triphosphate hydrolases"/>
    <property type="match status" value="1"/>
</dbReference>
<dbReference type="GO" id="GO:0032154">
    <property type="term" value="C:cleavage furrow"/>
    <property type="evidence" value="ECO:0007669"/>
    <property type="project" value="UniProtKB-SubCell"/>
</dbReference>
<dbReference type="CDD" id="cd01850">
    <property type="entry name" value="CDC_Septin"/>
    <property type="match status" value="1"/>
</dbReference>
<keyword evidence="6" id="KW-0963">Cytoplasm</keyword>
<dbReference type="GO" id="GO:0005525">
    <property type="term" value="F:GTP binding"/>
    <property type="evidence" value="ECO:0007669"/>
    <property type="project" value="UniProtKB-UniRule"/>
</dbReference>
<organism evidence="18 19">
    <name type="scientific">Oncorhynchus kisutch</name>
    <name type="common">Coho salmon</name>
    <name type="synonym">Salmo kisutch</name>
    <dbReference type="NCBI Taxonomy" id="8019"/>
    <lineage>
        <taxon>Eukaryota</taxon>
        <taxon>Metazoa</taxon>
        <taxon>Chordata</taxon>
        <taxon>Craniata</taxon>
        <taxon>Vertebrata</taxon>
        <taxon>Euteleostomi</taxon>
        <taxon>Actinopterygii</taxon>
        <taxon>Neopterygii</taxon>
        <taxon>Teleostei</taxon>
        <taxon>Protacanthopterygii</taxon>
        <taxon>Salmoniformes</taxon>
        <taxon>Salmonidae</taxon>
        <taxon>Salmoninae</taxon>
        <taxon>Oncorhynchus</taxon>
    </lineage>
</organism>